<dbReference type="InterPro" id="IPR023780">
    <property type="entry name" value="Chromo_domain"/>
</dbReference>
<feature type="compositionally biased region" description="Basic and acidic residues" evidence="3">
    <location>
        <begin position="692"/>
        <end position="702"/>
    </location>
</feature>
<dbReference type="PROSITE" id="PS50013">
    <property type="entry name" value="CHROMO_2"/>
    <property type="match status" value="1"/>
</dbReference>
<dbReference type="InterPro" id="IPR000953">
    <property type="entry name" value="Chromo/chromo_shadow_dom"/>
</dbReference>
<accession>A0A0H5R3N7</accession>
<dbReference type="InterPro" id="IPR016197">
    <property type="entry name" value="Chromo-like_dom_sf"/>
</dbReference>
<dbReference type="Pfam" id="PF00385">
    <property type="entry name" value="Chromo"/>
    <property type="match status" value="1"/>
</dbReference>
<feature type="region of interest" description="Disordered" evidence="3">
    <location>
        <begin position="675"/>
        <end position="702"/>
    </location>
</feature>
<evidence type="ECO:0000256" key="1">
    <source>
        <dbReference type="ARBA" id="ARBA00004123"/>
    </source>
</evidence>
<feature type="compositionally biased region" description="Polar residues" evidence="3">
    <location>
        <begin position="24"/>
        <end position="36"/>
    </location>
</feature>
<evidence type="ECO:0000259" key="4">
    <source>
        <dbReference type="PROSITE" id="PS50013"/>
    </source>
</evidence>
<dbReference type="PROSITE" id="PS00598">
    <property type="entry name" value="CHROMO_1"/>
    <property type="match status" value="1"/>
</dbReference>
<dbReference type="EMBL" id="HACM01002212">
    <property type="protein sequence ID" value="CRZ02654.1"/>
    <property type="molecule type" value="Transcribed_RNA"/>
</dbReference>
<dbReference type="SUPFAM" id="SSF54160">
    <property type="entry name" value="Chromo domain-like"/>
    <property type="match status" value="1"/>
</dbReference>
<comment type="subcellular location">
    <subcellularLocation>
        <location evidence="1">Nucleus</location>
    </subcellularLocation>
</comment>
<dbReference type="Gene3D" id="2.40.50.40">
    <property type="match status" value="1"/>
</dbReference>
<keyword evidence="2" id="KW-0539">Nucleus</keyword>
<dbReference type="InterPro" id="IPR023779">
    <property type="entry name" value="Chromodomain_CS"/>
</dbReference>
<evidence type="ECO:0000256" key="2">
    <source>
        <dbReference type="ARBA" id="ARBA00023242"/>
    </source>
</evidence>
<reference evidence="5" key="1">
    <citation type="submission" date="2015-04" db="EMBL/GenBank/DDBJ databases">
        <title>The genome sequence of the plant pathogenic Rhizarian Plasmodiophora brassicae reveals insights in its biotrophic life cycle and the origin of chitin synthesis.</title>
        <authorList>
            <person name="Schwelm A."/>
            <person name="Fogelqvist J."/>
            <person name="Knaust A."/>
            <person name="Julke S."/>
            <person name="Lilja T."/>
            <person name="Dhandapani V."/>
            <person name="Bonilla-Rosso G."/>
            <person name="Karlsson M."/>
            <person name="Shevchenko A."/>
            <person name="Choi S.R."/>
            <person name="Kim H.G."/>
            <person name="Park J.Y."/>
            <person name="Lim Y.P."/>
            <person name="Ludwig-Muller J."/>
            <person name="Dixelius C."/>
        </authorList>
    </citation>
    <scope>NUCLEOTIDE SEQUENCE</scope>
    <source>
        <tissue evidence="5">Potato root galls</tissue>
    </source>
</reference>
<proteinExistence type="predicted"/>
<dbReference type="SMART" id="SM00298">
    <property type="entry name" value="CHROMO"/>
    <property type="match status" value="1"/>
</dbReference>
<dbReference type="GO" id="GO:0005634">
    <property type="term" value="C:nucleus"/>
    <property type="evidence" value="ECO:0007669"/>
    <property type="project" value="UniProtKB-SubCell"/>
</dbReference>
<evidence type="ECO:0000313" key="5">
    <source>
        <dbReference type="EMBL" id="CRZ02654.1"/>
    </source>
</evidence>
<feature type="region of interest" description="Disordered" evidence="3">
    <location>
        <begin position="15"/>
        <end position="42"/>
    </location>
</feature>
<protein>
    <recommendedName>
        <fullName evidence="4">Chromo domain-containing protein</fullName>
    </recommendedName>
</protein>
<organism evidence="5">
    <name type="scientific">Spongospora subterranea</name>
    <dbReference type="NCBI Taxonomy" id="70186"/>
    <lineage>
        <taxon>Eukaryota</taxon>
        <taxon>Sar</taxon>
        <taxon>Rhizaria</taxon>
        <taxon>Endomyxa</taxon>
        <taxon>Phytomyxea</taxon>
        <taxon>Plasmodiophorida</taxon>
        <taxon>Plasmodiophoridae</taxon>
        <taxon>Spongospora</taxon>
    </lineage>
</organism>
<dbReference type="CDD" id="cd00024">
    <property type="entry name" value="CD_CSD"/>
    <property type="match status" value="1"/>
</dbReference>
<feature type="compositionally biased region" description="Polar residues" evidence="3">
    <location>
        <begin position="675"/>
        <end position="689"/>
    </location>
</feature>
<evidence type="ECO:0000256" key="3">
    <source>
        <dbReference type="SAM" id="MobiDB-lite"/>
    </source>
</evidence>
<feature type="domain" description="Chromo" evidence="4">
    <location>
        <begin position="587"/>
        <end position="634"/>
    </location>
</feature>
<name>A0A0H5R3N7_9EUKA</name>
<sequence length="702" mass="79357">LTQYYTTPIFHPFAHQRNYMPRPKTSSGPSTPSQGVDFSRDRLVFRRSRTSLPAGASSSSNYANRIVPAADSTVIPLSPDIDNSNESENEVIPHHSSPRRSATSQNRQDSDGFIYRIFPAADSRLLPSSQNQAICNDNEHDAVIPPSPQRSSQLRRESFYHLSTVDRAEALRHDPAYPKIRRLTTQIGLGKRQLCQANRIMHHQAKKIHLLQKDIRASRPTGRRIQVVDESIETKKQPLLAERDHLLAEKATIDVRLRMVDQQLLLLDGLKSAHMTANGFSDPELNYISSVVQLFRGVGDVLRNKVIGGSHTPLHRLTADLLDPALDQDTGSALCSELVQLLFDSVPSQNINDVVHPARLCGRWIKMLLAGDRPVSPARTWPVFGFSERFGIRCTACQESSVVTRSSGLYVDFLLNSRPPQGSRKRQHFRIPRDVLRQRVSSRNNTIGMTSDGLDLSSFNYKFKCSGTCNIVLDHFEMENVQDLLIIRIPSPLDKGTVIQLDDEFESSGKRLRLRGFIVPIPISDQQSMVTFSFRSCQRYDSRHVRRCVNDQIELSWPKGGDPYTFPTRRYPQTPVACIYEASDIVWDVESILRHRFSGAGLDFLVKWVGLAAEDATWEPCDNLAGSPDVALEYCNLYPEIRNFVHWLPQQDYDRTEEAVIADAPILHAINPSQTTAPYDEQSYGQNAENPEMEHIDEIDRI</sequence>
<feature type="region of interest" description="Disordered" evidence="3">
    <location>
        <begin position="77"/>
        <end position="111"/>
    </location>
</feature>
<dbReference type="AlphaFoldDB" id="A0A0H5R3N7"/>
<feature type="non-terminal residue" evidence="5">
    <location>
        <position position="1"/>
    </location>
</feature>